<dbReference type="Gene3D" id="3.30.1780.10">
    <property type="entry name" value="ornithine cyclodeaminase, domain 1"/>
    <property type="match status" value="1"/>
</dbReference>
<proteinExistence type="predicted"/>
<gene>
    <name evidence="1" type="ORF">J421_4691</name>
</gene>
<protein>
    <submittedName>
        <fullName evidence="1">Ornithine cyclodeaminase/mu-crystallin</fullName>
    </submittedName>
</protein>
<dbReference type="InterPro" id="IPR036291">
    <property type="entry name" value="NAD(P)-bd_dom_sf"/>
</dbReference>
<dbReference type="KEGG" id="gba:J421_4691"/>
<dbReference type="PANTHER" id="PTHR13812:SF19">
    <property type="entry name" value="KETIMINE REDUCTASE MU-CRYSTALLIN"/>
    <property type="match status" value="1"/>
</dbReference>
<dbReference type="Proteomes" id="UP000019151">
    <property type="component" value="Plasmid 1"/>
</dbReference>
<dbReference type="InterPro" id="IPR003462">
    <property type="entry name" value="ODC_Mu_crystall"/>
</dbReference>
<evidence type="ECO:0000313" key="2">
    <source>
        <dbReference type="Proteomes" id="UP000019151"/>
    </source>
</evidence>
<keyword evidence="2" id="KW-1185">Reference proteome</keyword>
<keyword evidence="1" id="KW-0614">Plasmid</keyword>
<dbReference type="GO" id="GO:0005737">
    <property type="term" value="C:cytoplasm"/>
    <property type="evidence" value="ECO:0007669"/>
    <property type="project" value="TreeGrafter"/>
</dbReference>
<dbReference type="PANTHER" id="PTHR13812">
    <property type="entry name" value="KETIMINE REDUCTASE MU-CRYSTALLIN"/>
    <property type="match status" value="1"/>
</dbReference>
<dbReference type="EMBL" id="CP007129">
    <property type="protein sequence ID" value="AHG92226.1"/>
    <property type="molecule type" value="Genomic_DNA"/>
</dbReference>
<evidence type="ECO:0000313" key="1">
    <source>
        <dbReference type="EMBL" id="AHG92226.1"/>
    </source>
</evidence>
<sequence length="317" mass="32905">MNGFPEVRILSAEESERAVDASALLDEIARGFVDYSAGRVAVPPVGHLGFDDPPGDLHVKYGHVRGDDVFVIKVATGFPGNVARGLPTGDGAMLVLDARTGLLRAILLDHARLTDLRTAAAGAVAARALARRDASVIGLLGAGVQALLQLRLLAHVTPARAVLVWNRTRERAESLVAEAALLGFNASVAPDAATVAATADLLVTTTAARAPLFPADAVRPGTHVTAVGADAPGKQELDPALFGRADLVVVDSRAQCADHGELSHALAAGVVRADTVRELGEVLADRVQRAEESITVCDLTGVAVQDIVIARHVLARA</sequence>
<organism evidence="1 2">
    <name type="scientific">Gemmatirosa kalamazoonensis</name>
    <dbReference type="NCBI Taxonomy" id="861299"/>
    <lineage>
        <taxon>Bacteria</taxon>
        <taxon>Pseudomonadati</taxon>
        <taxon>Gemmatimonadota</taxon>
        <taxon>Gemmatimonadia</taxon>
        <taxon>Gemmatimonadales</taxon>
        <taxon>Gemmatimonadaceae</taxon>
        <taxon>Gemmatirosa</taxon>
    </lineage>
</organism>
<dbReference type="Gene3D" id="3.40.50.720">
    <property type="entry name" value="NAD(P)-binding Rossmann-like Domain"/>
    <property type="match status" value="1"/>
</dbReference>
<dbReference type="SUPFAM" id="SSF51735">
    <property type="entry name" value="NAD(P)-binding Rossmann-fold domains"/>
    <property type="match status" value="1"/>
</dbReference>
<dbReference type="InterPro" id="IPR023401">
    <property type="entry name" value="ODC_N"/>
</dbReference>
<dbReference type="HOGENOM" id="CLU_042088_2_0_0"/>
<dbReference type="InParanoid" id="W0RNB1"/>
<name>W0RNB1_9BACT</name>
<geneLocation type="plasmid" evidence="1 2">
    <name>1</name>
</geneLocation>
<dbReference type="AlphaFoldDB" id="W0RNB1"/>
<dbReference type="PIRSF" id="PIRSF001439">
    <property type="entry name" value="CryM"/>
    <property type="match status" value="1"/>
</dbReference>
<dbReference type="Pfam" id="PF02423">
    <property type="entry name" value="OCD_Mu_crystall"/>
    <property type="match status" value="1"/>
</dbReference>
<dbReference type="OrthoDB" id="9785971at2"/>
<dbReference type="PATRIC" id="fig|861299.3.peg.4741"/>
<dbReference type="RefSeq" id="WP_158508883.1">
    <property type="nucleotide sequence ID" value="NZ_CP007129.1"/>
</dbReference>
<accession>W0RNB1</accession>
<reference evidence="1 2" key="1">
    <citation type="journal article" date="2014" name="Genome Announc.">
        <title>Genome Sequence and Methylome of Soil Bacterium Gemmatirosa kalamazoonensis KBS708T, a Member of the Rarely Cultivated Gemmatimonadetes Phylum.</title>
        <authorList>
            <person name="Debruyn J.M."/>
            <person name="Radosevich M."/>
            <person name="Wommack K.E."/>
            <person name="Polson S.W."/>
            <person name="Hauser L.J."/>
            <person name="Fawaz M.N."/>
            <person name="Korlach J."/>
            <person name="Tsai Y.C."/>
        </authorList>
    </citation>
    <scope>NUCLEOTIDE SEQUENCE [LARGE SCALE GENOMIC DNA]</scope>
    <source>
        <strain evidence="1 2">KBS708</strain>
        <plasmid evidence="2">Plasmid 1</plasmid>
    </source>
</reference>